<comment type="similarity">
    <text evidence="1">Belongs to the peptidase A1 family.</text>
</comment>
<reference evidence="4" key="2">
    <citation type="submission" date="2017-02" db="EMBL/GenBank/DDBJ databases">
        <title>Sunflower complete genome.</title>
        <authorList>
            <person name="Langlade N."/>
            <person name="Munos S."/>
        </authorList>
    </citation>
    <scope>NUCLEOTIDE SEQUENCE [LARGE SCALE GENOMIC DNA]</scope>
    <source>
        <tissue evidence="4">Leaves</tissue>
    </source>
</reference>
<keyword evidence="4" id="KW-0378">Hydrolase</keyword>
<dbReference type="InterPro" id="IPR001461">
    <property type="entry name" value="Aspartic_peptidase_A1"/>
</dbReference>
<dbReference type="InterPro" id="IPR032861">
    <property type="entry name" value="TAXi_N"/>
</dbReference>
<dbReference type="Gramene" id="mRNA:HanXRQr2_Chr01g0015461">
    <property type="protein sequence ID" value="CDS:HanXRQr2_Chr01g0015461.1"/>
    <property type="gene ID" value="HanXRQr2_Chr01g0015461"/>
</dbReference>
<dbReference type="PANTHER" id="PTHR13683">
    <property type="entry name" value="ASPARTYL PROTEASES"/>
    <property type="match status" value="1"/>
</dbReference>
<feature type="domain" description="Peptidase A1" evidence="2">
    <location>
        <begin position="74"/>
        <end position="200"/>
    </location>
</feature>
<reference evidence="3 5" key="1">
    <citation type="journal article" date="2017" name="Nature">
        <title>The sunflower genome provides insights into oil metabolism, flowering and Asterid evolution.</title>
        <authorList>
            <person name="Badouin H."/>
            <person name="Gouzy J."/>
            <person name="Grassa C.J."/>
            <person name="Murat F."/>
            <person name="Staton S.E."/>
            <person name="Cottret L."/>
            <person name="Lelandais-Briere C."/>
            <person name="Owens G.L."/>
            <person name="Carrere S."/>
            <person name="Mayjonade B."/>
            <person name="Legrand L."/>
            <person name="Gill N."/>
            <person name="Kane N.C."/>
            <person name="Bowers J.E."/>
            <person name="Hubner S."/>
            <person name="Bellec A."/>
            <person name="Berard A."/>
            <person name="Berges H."/>
            <person name="Blanchet N."/>
            <person name="Boniface M.C."/>
            <person name="Brunel D."/>
            <person name="Catrice O."/>
            <person name="Chaidir N."/>
            <person name="Claudel C."/>
            <person name="Donnadieu C."/>
            <person name="Faraut T."/>
            <person name="Fievet G."/>
            <person name="Helmstetter N."/>
            <person name="King M."/>
            <person name="Knapp S.J."/>
            <person name="Lai Z."/>
            <person name="Le Paslier M.C."/>
            <person name="Lippi Y."/>
            <person name="Lorenzon L."/>
            <person name="Mandel J.R."/>
            <person name="Marage G."/>
            <person name="Marchand G."/>
            <person name="Marquand E."/>
            <person name="Bret-Mestries E."/>
            <person name="Morien E."/>
            <person name="Nambeesan S."/>
            <person name="Nguyen T."/>
            <person name="Pegot-Espagnet P."/>
            <person name="Pouilly N."/>
            <person name="Raftis F."/>
            <person name="Sallet E."/>
            <person name="Schiex T."/>
            <person name="Thomas J."/>
            <person name="Vandecasteele C."/>
            <person name="Vares D."/>
            <person name="Vear F."/>
            <person name="Vautrin S."/>
            <person name="Crespi M."/>
            <person name="Mangin B."/>
            <person name="Burke J.M."/>
            <person name="Salse J."/>
            <person name="Munos S."/>
            <person name="Vincourt P."/>
            <person name="Rieseberg L.H."/>
            <person name="Langlade N.B."/>
        </authorList>
    </citation>
    <scope>NUCLEOTIDE SEQUENCE [LARGE SCALE GENOMIC DNA]</scope>
    <source>
        <strain evidence="5">cv. SF193</strain>
        <tissue evidence="3">Leaves</tissue>
    </source>
</reference>
<dbReference type="EC" id="3.4.23.12" evidence="3"/>
<evidence type="ECO:0000313" key="5">
    <source>
        <dbReference type="Proteomes" id="UP000215914"/>
    </source>
</evidence>
<keyword evidence="4" id="KW-0858">Xylan degradation</keyword>
<dbReference type="GO" id="GO:0045493">
    <property type="term" value="P:xylan catabolic process"/>
    <property type="evidence" value="ECO:0007669"/>
    <property type="project" value="UniProtKB-KW"/>
</dbReference>
<evidence type="ECO:0000259" key="2">
    <source>
        <dbReference type="PROSITE" id="PS51767"/>
    </source>
</evidence>
<keyword evidence="5" id="KW-1185">Reference proteome</keyword>
<dbReference type="GO" id="GO:0004190">
    <property type="term" value="F:aspartic-type endopeptidase activity"/>
    <property type="evidence" value="ECO:0007669"/>
    <property type="project" value="InterPro"/>
</dbReference>
<dbReference type="InParanoid" id="A0A251VMM5"/>
<dbReference type="Proteomes" id="UP000215914">
    <property type="component" value="Chromosome 1"/>
</dbReference>
<dbReference type="PANTHER" id="PTHR13683:SF274">
    <property type="entry name" value="PROTEIN ASPARTIC PROTEASE IN GUARD CELL 1"/>
    <property type="match status" value="1"/>
</dbReference>
<evidence type="ECO:0000313" key="4">
    <source>
        <dbReference type="EMBL" id="OTG36704.1"/>
    </source>
</evidence>
<sequence>MLSEDDYSIHRDQHHHDYESLTLARLARDSHRVTSLLAKLNFAISGTNKSNSVYKVEDLTTPVTSGFFQGIEEYFAGVGLGTPVQMYHMVIDTGSDITWLQCQQCFNCYQQTEPIYDPSGSSSYNVLPCTSQQCESLYPRNCLSNQCLYQVLYGDGSSTNGNFVTKTILFGNSGFVLSVAIGEDEEGGGGWWVPHKFFKY</sequence>
<dbReference type="PROSITE" id="PS51767">
    <property type="entry name" value="PEPTIDASE_A1"/>
    <property type="match status" value="1"/>
</dbReference>
<accession>A0A251VMM5</accession>
<keyword evidence="4" id="KW-0624">Polysaccharide degradation</keyword>
<dbReference type="GO" id="GO:0016798">
    <property type="term" value="F:hydrolase activity, acting on glycosyl bonds"/>
    <property type="evidence" value="ECO:0007669"/>
    <property type="project" value="UniProtKB-KW"/>
</dbReference>
<organism evidence="4 5">
    <name type="scientific">Helianthus annuus</name>
    <name type="common">Common sunflower</name>
    <dbReference type="NCBI Taxonomy" id="4232"/>
    <lineage>
        <taxon>Eukaryota</taxon>
        <taxon>Viridiplantae</taxon>
        <taxon>Streptophyta</taxon>
        <taxon>Embryophyta</taxon>
        <taxon>Tracheophyta</taxon>
        <taxon>Spermatophyta</taxon>
        <taxon>Magnoliopsida</taxon>
        <taxon>eudicotyledons</taxon>
        <taxon>Gunneridae</taxon>
        <taxon>Pentapetalae</taxon>
        <taxon>asterids</taxon>
        <taxon>campanulids</taxon>
        <taxon>Asterales</taxon>
        <taxon>Asteraceae</taxon>
        <taxon>Asteroideae</taxon>
        <taxon>Heliantheae alliance</taxon>
        <taxon>Heliantheae</taxon>
        <taxon>Helianthus</taxon>
    </lineage>
</organism>
<reference evidence="3" key="3">
    <citation type="submission" date="2020-06" db="EMBL/GenBank/DDBJ databases">
        <title>Helianthus annuus Genome sequencing and assembly Release 2.</title>
        <authorList>
            <person name="Gouzy J."/>
            <person name="Langlade N."/>
            <person name="Munos S."/>
        </authorList>
    </citation>
    <scope>NUCLEOTIDE SEQUENCE</scope>
    <source>
        <tissue evidence="3">Leaves</tissue>
    </source>
</reference>
<dbReference type="EMBL" id="CM007890">
    <property type="protein sequence ID" value="OTG36704.1"/>
    <property type="molecule type" value="Genomic_DNA"/>
</dbReference>
<dbReference type="GO" id="GO:0006508">
    <property type="term" value="P:proteolysis"/>
    <property type="evidence" value="ECO:0007669"/>
    <property type="project" value="InterPro"/>
</dbReference>
<dbReference type="PROSITE" id="PS00141">
    <property type="entry name" value="ASP_PROTEASE"/>
    <property type="match status" value="1"/>
</dbReference>
<dbReference type="EMBL" id="MNCJ02000316">
    <property type="protein sequence ID" value="KAF5821561.1"/>
    <property type="molecule type" value="Genomic_DNA"/>
</dbReference>
<dbReference type="Pfam" id="PF14543">
    <property type="entry name" value="TAXi_N"/>
    <property type="match status" value="1"/>
</dbReference>
<gene>
    <name evidence="4" type="ORF">HannXRQ_Chr01g0010491</name>
    <name evidence="3" type="ORF">HanXRQr2_Chr01g0015461</name>
</gene>
<dbReference type="InterPro" id="IPR001969">
    <property type="entry name" value="Aspartic_peptidase_AS"/>
</dbReference>
<keyword evidence="4" id="KW-0326">Glycosidase</keyword>
<dbReference type="InterPro" id="IPR033121">
    <property type="entry name" value="PEPTIDASE_A1"/>
</dbReference>
<dbReference type="InterPro" id="IPR021109">
    <property type="entry name" value="Peptidase_aspartic_dom_sf"/>
</dbReference>
<name>A0A251VMM5_HELAN</name>
<evidence type="ECO:0000256" key="1">
    <source>
        <dbReference type="ARBA" id="ARBA00007447"/>
    </source>
</evidence>
<protein>
    <submittedName>
        <fullName evidence="3">Nepenthesin</fullName>
        <ecNumber evidence="3">3.4.23.12</ecNumber>
    </submittedName>
    <submittedName>
        <fullName evidence="4">Putative aspartic peptidase A1 family, Aspartic peptidase domain, Xylanase inhibitor</fullName>
    </submittedName>
</protein>
<dbReference type="AlphaFoldDB" id="A0A251VMM5"/>
<dbReference type="Gene3D" id="2.40.70.10">
    <property type="entry name" value="Acid Proteases"/>
    <property type="match status" value="1"/>
</dbReference>
<keyword evidence="4" id="KW-0119">Carbohydrate metabolism</keyword>
<evidence type="ECO:0000313" key="3">
    <source>
        <dbReference type="EMBL" id="KAF5821561.1"/>
    </source>
</evidence>
<proteinExistence type="inferred from homology"/>
<dbReference type="SUPFAM" id="SSF50630">
    <property type="entry name" value="Acid proteases"/>
    <property type="match status" value="1"/>
</dbReference>